<accession>A0A3M6TUH2</accession>
<organism evidence="2 3">
    <name type="scientific">Pocillopora damicornis</name>
    <name type="common">Cauliflower coral</name>
    <name type="synonym">Millepora damicornis</name>
    <dbReference type="NCBI Taxonomy" id="46731"/>
    <lineage>
        <taxon>Eukaryota</taxon>
        <taxon>Metazoa</taxon>
        <taxon>Cnidaria</taxon>
        <taxon>Anthozoa</taxon>
        <taxon>Hexacorallia</taxon>
        <taxon>Scleractinia</taxon>
        <taxon>Astrocoeniina</taxon>
        <taxon>Pocilloporidae</taxon>
        <taxon>Pocillopora</taxon>
    </lineage>
</organism>
<gene>
    <name evidence="2" type="ORF">pdam_00023647</name>
</gene>
<proteinExistence type="predicted"/>
<dbReference type="AlphaFoldDB" id="A0A3M6TUH2"/>
<evidence type="ECO:0000313" key="2">
    <source>
        <dbReference type="EMBL" id="RMX45077.1"/>
    </source>
</evidence>
<dbReference type="EMBL" id="RCHS01002894">
    <property type="protein sequence ID" value="RMX45077.1"/>
    <property type="molecule type" value="Genomic_DNA"/>
</dbReference>
<protein>
    <submittedName>
        <fullName evidence="2">Uncharacterized protein</fullName>
    </submittedName>
</protein>
<feature type="non-terminal residue" evidence="2">
    <location>
        <position position="1"/>
    </location>
</feature>
<dbReference type="Proteomes" id="UP000275408">
    <property type="component" value="Unassembled WGS sequence"/>
</dbReference>
<feature type="region of interest" description="Disordered" evidence="1">
    <location>
        <begin position="1"/>
        <end position="24"/>
    </location>
</feature>
<name>A0A3M6TUH2_POCDA</name>
<keyword evidence="3" id="KW-1185">Reference proteome</keyword>
<sequence length="153" mass="17249">INRDTANMSQSSDSSPKTASNGTTNYFDLKLQTSDDKTVRLVCFSPPKRSVLLTAYEKRSPVKIAANLNPKKRLNSDLEEYTVPKSAKIMPTELKFNFNENLDNHLHALKPRALPRVLFLEKVIPSKAVFIQSSKEESETVLLNPCLQNNSNR</sequence>
<evidence type="ECO:0000256" key="1">
    <source>
        <dbReference type="SAM" id="MobiDB-lite"/>
    </source>
</evidence>
<dbReference type="OrthoDB" id="5970753at2759"/>
<comment type="caution">
    <text evidence="2">The sequence shown here is derived from an EMBL/GenBank/DDBJ whole genome shotgun (WGS) entry which is preliminary data.</text>
</comment>
<evidence type="ECO:0000313" key="3">
    <source>
        <dbReference type="Proteomes" id="UP000275408"/>
    </source>
</evidence>
<reference evidence="2 3" key="1">
    <citation type="journal article" date="2018" name="Sci. Rep.">
        <title>Comparative analysis of the Pocillopora damicornis genome highlights role of immune system in coral evolution.</title>
        <authorList>
            <person name="Cunning R."/>
            <person name="Bay R.A."/>
            <person name="Gillette P."/>
            <person name="Baker A.C."/>
            <person name="Traylor-Knowles N."/>
        </authorList>
    </citation>
    <scope>NUCLEOTIDE SEQUENCE [LARGE SCALE GENOMIC DNA]</scope>
    <source>
        <strain evidence="2">RSMAS</strain>
        <tissue evidence="2">Whole animal</tissue>
    </source>
</reference>